<feature type="region of interest" description="Disordered" evidence="11">
    <location>
        <begin position="43"/>
        <end position="63"/>
    </location>
</feature>
<comment type="subcellular location">
    <subcellularLocation>
        <location evidence="1">Endoplasmic reticulum membrane</location>
        <topology evidence="1">Multi-pass membrane protein</topology>
    </subcellularLocation>
</comment>
<keyword evidence="15" id="KW-1185">Reference proteome</keyword>
<evidence type="ECO:0000256" key="8">
    <source>
        <dbReference type="ARBA" id="ARBA00023136"/>
    </source>
</evidence>
<dbReference type="InterPro" id="IPR039731">
    <property type="entry name" value="Rce1"/>
</dbReference>
<evidence type="ECO:0000256" key="1">
    <source>
        <dbReference type="ARBA" id="ARBA00004477"/>
    </source>
</evidence>
<dbReference type="PANTHER" id="PTHR13046">
    <property type="entry name" value="PROTEASE U48 CAAX PRENYL PROTEASE RCE1"/>
    <property type="match status" value="1"/>
</dbReference>
<feature type="transmembrane region" description="Helical" evidence="12">
    <location>
        <begin position="12"/>
        <end position="32"/>
    </location>
</feature>
<dbReference type="GO" id="GO:0071586">
    <property type="term" value="P:CAAX-box protein processing"/>
    <property type="evidence" value="ECO:0007669"/>
    <property type="project" value="InterPro"/>
</dbReference>
<dbReference type="Pfam" id="PF02517">
    <property type="entry name" value="Rce1-like"/>
    <property type="match status" value="1"/>
</dbReference>
<comment type="similarity">
    <text evidence="2">Belongs to the peptidase U48 family.</text>
</comment>
<keyword evidence="5" id="KW-0378">Hydrolase</keyword>
<accession>A0AAD7TES4</accession>
<evidence type="ECO:0000256" key="9">
    <source>
        <dbReference type="ARBA" id="ARBA00047280"/>
    </source>
</evidence>
<keyword evidence="7 12" id="KW-1133">Transmembrane helix</keyword>
<organism evidence="14 15">
    <name type="scientific">Trametes cubensis</name>
    <dbReference type="NCBI Taxonomy" id="1111947"/>
    <lineage>
        <taxon>Eukaryota</taxon>
        <taxon>Fungi</taxon>
        <taxon>Dikarya</taxon>
        <taxon>Basidiomycota</taxon>
        <taxon>Agaricomycotina</taxon>
        <taxon>Agaricomycetes</taxon>
        <taxon>Polyporales</taxon>
        <taxon>Polyporaceae</taxon>
        <taxon>Trametes</taxon>
    </lineage>
</organism>
<dbReference type="AlphaFoldDB" id="A0AAD7TES4"/>
<keyword evidence="3" id="KW-0645">Protease</keyword>
<evidence type="ECO:0000256" key="5">
    <source>
        <dbReference type="ARBA" id="ARBA00022801"/>
    </source>
</evidence>
<dbReference type="GO" id="GO:0004222">
    <property type="term" value="F:metalloendopeptidase activity"/>
    <property type="evidence" value="ECO:0007669"/>
    <property type="project" value="InterPro"/>
</dbReference>
<dbReference type="EMBL" id="JAPEVG010001027">
    <property type="protein sequence ID" value="KAJ8454200.1"/>
    <property type="molecule type" value="Genomic_DNA"/>
</dbReference>
<gene>
    <name evidence="14" type="ORF">ONZ51_g13166</name>
</gene>
<proteinExistence type="inferred from homology"/>
<feature type="transmembrane region" description="Helical" evidence="12">
    <location>
        <begin position="127"/>
        <end position="150"/>
    </location>
</feature>
<name>A0AAD7TES4_9APHY</name>
<evidence type="ECO:0000313" key="15">
    <source>
        <dbReference type="Proteomes" id="UP001215151"/>
    </source>
</evidence>
<evidence type="ECO:0000256" key="12">
    <source>
        <dbReference type="SAM" id="Phobius"/>
    </source>
</evidence>
<keyword evidence="8 12" id="KW-0472">Membrane</keyword>
<comment type="catalytic activity">
    <reaction evidence="9">
        <text>Hydrolyzes the peptide bond -P2-(S-farnesyl or geranylgeranyl)C-P1'-P2'-P3'-COOH where P1' and P2' are amino acids with aliphatic sidechains and P3' is any C-terminal residue.</text>
        <dbReference type="EC" id="3.4.26.1"/>
    </reaction>
</comment>
<evidence type="ECO:0000313" key="14">
    <source>
        <dbReference type="EMBL" id="KAJ8454200.1"/>
    </source>
</evidence>
<dbReference type="InterPro" id="IPR003675">
    <property type="entry name" value="Rce1/LyrA-like_dom"/>
</dbReference>
<dbReference type="Proteomes" id="UP001215151">
    <property type="component" value="Unassembled WGS sequence"/>
</dbReference>
<keyword evidence="4 12" id="KW-0812">Transmembrane</keyword>
<sequence length="340" mass="38370">MPLVFAEPPISLPTAHALAAFFTISYVGSLYLSKSARTVYKTDVSNDTTPGEERTKDNEERSRDDPVVIRARLTAGSISTALSVGAVYWLVRSVTPETELVKDPSTALKSTLARLGVTIDFAHNSPLYIIFPCLVIPVLYIGPLFVDWLAETLPFQQRWSVQGNLLPLFTTLIGLRNYVVGPITEEIVFRACMLAIYHMAGASRTKMIFLTPLVFGFELSKAHLHHAWDTYNQYGRTATAARIAILSTLFQLTYTSLFGFHCAYLFLRTGSLLPPIVSHVFCNIMGFPQYSYHVWMFPTRRRPIQMAYLLGIAGYIYTMRWWTQADDSLFWPAPGRVARY</sequence>
<dbReference type="PANTHER" id="PTHR13046:SF0">
    <property type="entry name" value="CAAX PRENYL PROTEASE 2"/>
    <property type="match status" value="1"/>
</dbReference>
<evidence type="ECO:0000259" key="13">
    <source>
        <dbReference type="Pfam" id="PF02517"/>
    </source>
</evidence>
<evidence type="ECO:0000256" key="4">
    <source>
        <dbReference type="ARBA" id="ARBA00022692"/>
    </source>
</evidence>
<evidence type="ECO:0000256" key="3">
    <source>
        <dbReference type="ARBA" id="ARBA00022670"/>
    </source>
</evidence>
<feature type="domain" description="CAAX prenyl protease 2/Lysostaphin resistance protein A-like" evidence="13">
    <location>
        <begin position="170"/>
        <end position="285"/>
    </location>
</feature>
<evidence type="ECO:0000256" key="11">
    <source>
        <dbReference type="SAM" id="MobiDB-lite"/>
    </source>
</evidence>
<dbReference type="EC" id="3.4.26.1" evidence="10"/>
<feature type="compositionally biased region" description="Basic and acidic residues" evidence="11">
    <location>
        <begin position="51"/>
        <end position="63"/>
    </location>
</feature>
<evidence type="ECO:0000256" key="7">
    <source>
        <dbReference type="ARBA" id="ARBA00022989"/>
    </source>
</evidence>
<feature type="transmembrane region" description="Helical" evidence="12">
    <location>
        <begin position="304"/>
        <end position="322"/>
    </location>
</feature>
<reference evidence="14" key="1">
    <citation type="submission" date="2022-11" db="EMBL/GenBank/DDBJ databases">
        <title>Genome Sequence of Cubamyces cubensis.</title>
        <authorList>
            <person name="Buettner E."/>
        </authorList>
    </citation>
    <scope>NUCLEOTIDE SEQUENCE</scope>
    <source>
        <strain evidence="14">MPL-01</strain>
    </source>
</reference>
<feature type="transmembrane region" description="Helical" evidence="12">
    <location>
        <begin position="71"/>
        <end position="91"/>
    </location>
</feature>
<feature type="transmembrane region" description="Helical" evidence="12">
    <location>
        <begin position="272"/>
        <end position="292"/>
    </location>
</feature>
<keyword evidence="6" id="KW-0256">Endoplasmic reticulum</keyword>
<evidence type="ECO:0000256" key="2">
    <source>
        <dbReference type="ARBA" id="ARBA00006897"/>
    </source>
</evidence>
<evidence type="ECO:0000256" key="10">
    <source>
        <dbReference type="ARBA" id="ARBA00049729"/>
    </source>
</evidence>
<dbReference type="GO" id="GO:0005789">
    <property type="term" value="C:endoplasmic reticulum membrane"/>
    <property type="evidence" value="ECO:0007669"/>
    <property type="project" value="UniProtKB-SubCell"/>
</dbReference>
<protein>
    <recommendedName>
        <fullName evidence="10">intramembrane prenyl-peptidase Rce1</fullName>
        <ecNumber evidence="10">3.4.26.1</ecNumber>
    </recommendedName>
</protein>
<comment type="caution">
    <text evidence="14">The sequence shown here is derived from an EMBL/GenBank/DDBJ whole genome shotgun (WGS) entry which is preliminary data.</text>
</comment>
<feature type="transmembrane region" description="Helical" evidence="12">
    <location>
        <begin position="243"/>
        <end position="266"/>
    </location>
</feature>
<evidence type="ECO:0000256" key="6">
    <source>
        <dbReference type="ARBA" id="ARBA00022824"/>
    </source>
</evidence>